<proteinExistence type="predicted"/>
<reference evidence="2" key="1">
    <citation type="submission" date="2018-01" db="EMBL/GenBank/DDBJ databases">
        <title>An insight into the sialome of Amazonian anophelines.</title>
        <authorList>
            <person name="Ribeiro J.M."/>
            <person name="Scarpassa V."/>
            <person name="Calvo E."/>
        </authorList>
    </citation>
    <scope>NUCLEOTIDE SEQUENCE</scope>
    <source>
        <tissue evidence="2">Salivary glands</tissue>
    </source>
</reference>
<organism evidence="2">
    <name type="scientific">Anopheles triannulatus</name>
    <dbReference type="NCBI Taxonomy" id="58253"/>
    <lineage>
        <taxon>Eukaryota</taxon>
        <taxon>Metazoa</taxon>
        <taxon>Ecdysozoa</taxon>
        <taxon>Arthropoda</taxon>
        <taxon>Hexapoda</taxon>
        <taxon>Insecta</taxon>
        <taxon>Pterygota</taxon>
        <taxon>Neoptera</taxon>
        <taxon>Endopterygota</taxon>
        <taxon>Diptera</taxon>
        <taxon>Nematocera</taxon>
        <taxon>Culicoidea</taxon>
        <taxon>Culicidae</taxon>
        <taxon>Anophelinae</taxon>
        <taxon>Anopheles</taxon>
    </lineage>
</organism>
<name>A0A2M4B0L4_9DIPT</name>
<evidence type="ECO:0000256" key="1">
    <source>
        <dbReference type="SAM" id="SignalP"/>
    </source>
</evidence>
<feature type="chain" id="PRO_5014759813" evidence="1">
    <location>
        <begin position="22"/>
        <end position="144"/>
    </location>
</feature>
<protein>
    <submittedName>
        <fullName evidence="2">Putative secreted protein</fullName>
    </submittedName>
</protein>
<sequence length="144" mass="15508">MADKALLSLLVKLLLSAVALAGLEHWKEKATNAISMPRLTYSLAWSPIDHTPLHASRTRLTGRMLVALGHLTVQSGTADARRHGITESTHGTIVSEAQILDARPAAGARCRRREDDAIVRCVLYAAGRLQDLALAVLSVVLQLA</sequence>
<feature type="signal peptide" evidence="1">
    <location>
        <begin position="1"/>
        <end position="21"/>
    </location>
</feature>
<dbReference type="EMBL" id="GGFK01013258">
    <property type="protein sequence ID" value="MBW46579.1"/>
    <property type="molecule type" value="Transcribed_RNA"/>
</dbReference>
<dbReference type="AlphaFoldDB" id="A0A2M4B0L4"/>
<accession>A0A2M4B0L4</accession>
<evidence type="ECO:0000313" key="2">
    <source>
        <dbReference type="EMBL" id="MBW46579.1"/>
    </source>
</evidence>
<keyword evidence="1" id="KW-0732">Signal</keyword>